<comment type="caution">
    <text evidence="1">The sequence shown here is derived from an EMBL/GenBank/DDBJ whole genome shotgun (WGS) entry which is preliminary data.</text>
</comment>
<dbReference type="PROSITE" id="PS50005">
    <property type="entry name" value="TPR"/>
    <property type="match status" value="6"/>
</dbReference>
<sequence length="702" mass="80204">MDNYIEFKEFEEDAESLFSAKISYTFLVGAGISIPKPTALASAREIVRNLLKFCAPTEELENLLSLEKLRFELVIEKIQDELDEDLKFLDYLETVSEPNLIHLFLGHAITRGSYVITTNFDYLIERALMRILDKQWHQNIIPIITKEDFLKLKGPKELIYDGKYPIYKIHGSKRNIITREDTKGSLITTISALGKEREEGKTFAIEPYKKQTVYNLMKQRTLVVMGYSGTDDFDIGPMLKELPFLKRIIWIEHSPQNKIEIIKIKDYKVSKDQENFSYTEQFLMDVSSTGEFDVILVKAHTETFIQTVLWPKFLPHVSIKDLKLVEFKKNTPTFSEWIKPLYEKVSVIKKHKLAIQLFYFLKQLDATTRCSERGITLADEHSNLSAKSYFLNFIGLVNQITGNYNKALKNYEEALQIDDSLEDLAGKAADYNNIGTIYLTWGNYDAALENNYNALRIADEINDFSGKIVNLNNIGRLYEIRGEFDQALTKYREGLKIAEKIGDLSRKAALLNNIGMIYGTSEDYNLALEQYKEALKISEQLGDLYGKIILENNIGRVYHESGNLDAALDQFFRTVDIAEQLGDLSKKAGCLNNIGSIYLAQGKLDLALEKYKEALYFEELLGDPLMKVIYLNNIGTIYNTQAKYDLASEAYVEALNIVESLGLPSKKALLLTKIGGIKLIQEDFWGALDTYEKAILIFEELG</sequence>
<evidence type="ECO:0000313" key="1">
    <source>
        <dbReference type="EMBL" id="KKM19181.1"/>
    </source>
</evidence>
<protein>
    <submittedName>
        <fullName evidence="1">Uncharacterized protein</fullName>
    </submittedName>
</protein>
<dbReference type="EMBL" id="LAZR01014048">
    <property type="protein sequence ID" value="KKM19181.1"/>
    <property type="molecule type" value="Genomic_DNA"/>
</dbReference>
<gene>
    <name evidence="1" type="ORF">LCGC14_1658260</name>
</gene>
<dbReference type="Pfam" id="PF13289">
    <property type="entry name" value="SIR2_2"/>
    <property type="match status" value="1"/>
</dbReference>
<dbReference type="Gene3D" id="1.25.40.10">
    <property type="entry name" value="Tetratricopeptide repeat domain"/>
    <property type="match status" value="2"/>
</dbReference>
<dbReference type="SMART" id="SM00028">
    <property type="entry name" value="TPR"/>
    <property type="match status" value="8"/>
</dbReference>
<reference evidence="1" key="1">
    <citation type="journal article" date="2015" name="Nature">
        <title>Complex archaea that bridge the gap between prokaryotes and eukaryotes.</title>
        <authorList>
            <person name="Spang A."/>
            <person name="Saw J.H."/>
            <person name="Jorgensen S.L."/>
            <person name="Zaremba-Niedzwiedzka K."/>
            <person name="Martijn J."/>
            <person name="Lind A.E."/>
            <person name="van Eijk R."/>
            <person name="Schleper C."/>
            <person name="Guy L."/>
            <person name="Ettema T.J."/>
        </authorList>
    </citation>
    <scope>NUCLEOTIDE SEQUENCE</scope>
</reference>
<dbReference type="InterPro" id="IPR019734">
    <property type="entry name" value="TPR_rpt"/>
</dbReference>
<organism evidence="1">
    <name type="scientific">marine sediment metagenome</name>
    <dbReference type="NCBI Taxonomy" id="412755"/>
    <lineage>
        <taxon>unclassified sequences</taxon>
        <taxon>metagenomes</taxon>
        <taxon>ecological metagenomes</taxon>
    </lineage>
</organism>
<dbReference type="Pfam" id="PF13424">
    <property type="entry name" value="TPR_12"/>
    <property type="match status" value="3"/>
</dbReference>
<dbReference type="AlphaFoldDB" id="A0A0F9HUV3"/>
<dbReference type="SUPFAM" id="SSF48452">
    <property type="entry name" value="TPR-like"/>
    <property type="match status" value="2"/>
</dbReference>
<name>A0A0F9HUV3_9ZZZZ</name>
<feature type="non-terminal residue" evidence="1">
    <location>
        <position position="702"/>
    </location>
</feature>
<dbReference type="PANTHER" id="PTHR10098">
    <property type="entry name" value="RAPSYN-RELATED"/>
    <property type="match status" value="1"/>
</dbReference>
<proteinExistence type="predicted"/>
<accession>A0A0F9HUV3</accession>
<dbReference type="InterPro" id="IPR011990">
    <property type="entry name" value="TPR-like_helical_dom_sf"/>
</dbReference>